<gene>
    <name evidence="1" type="ORF">L211DRAFT_843132</name>
</gene>
<dbReference type="AlphaFoldDB" id="A0A3N4L8R4"/>
<evidence type="ECO:0000313" key="1">
    <source>
        <dbReference type="EMBL" id="RPB18996.1"/>
    </source>
</evidence>
<evidence type="ECO:0000313" key="2">
    <source>
        <dbReference type="Proteomes" id="UP000267821"/>
    </source>
</evidence>
<proteinExistence type="predicted"/>
<dbReference type="InParanoid" id="A0A3N4L8R4"/>
<accession>A0A3N4L8R4</accession>
<protein>
    <submittedName>
        <fullName evidence="1">Uncharacterized protein</fullName>
    </submittedName>
</protein>
<dbReference type="EMBL" id="ML121602">
    <property type="protein sequence ID" value="RPB18996.1"/>
    <property type="molecule type" value="Genomic_DNA"/>
</dbReference>
<reference evidence="1 2" key="1">
    <citation type="journal article" date="2018" name="Nat. Ecol. Evol.">
        <title>Pezizomycetes genomes reveal the molecular basis of ectomycorrhizal truffle lifestyle.</title>
        <authorList>
            <person name="Murat C."/>
            <person name="Payen T."/>
            <person name="Noel B."/>
            <person name="Kuo A."/>
            <person name="Morin E."/>
            <person name="Chen J."/>
            <person name="Kohler A."/>
            <person name="Krizsan K."/>
            <person name="Balestrini R."/>
            <person name="Da Silva C."/>
            <person name="Montanini B."/>
            <person name="Hainaut M."/>
            <person name="Levati E."/>
            <person name="Barry K.W."/>
            <person name="Belfiori B."/>
            <person name="Cichocki N."/>
            <person name="Clum A."/>
            <person name="Dockter R.B."/>
            <person name="Fauchery L."/>
            <person name="Guy J."/>
            <person name="Iotti M."/>
            <person name="Le Tacon F."/>
            <person name="Lindquist E.A."/>
            <person name="Lipzen A."/>
            <person name="Malagnac F."/>
            <person name="Mello A."/>
            <person name="Molinier V."/>
            <person name="Miyauchi S."/>
            <person name="Poulain J."/>
            <person name="Riccioni C."/>
            <person name="Rubini A."/>
            <person name="Sitrit Y."/>
            <person name="Splivallo R."/>
            <person name="Traeger S."/>
            <person name="Wang M."/>
            <person name="Zifcakova L."/>
            <person name="Wipf D."/>
            <person name="Zambonelli A."/>
            <person name="Paolocci F."/>
            <person name="Nowrousian M."/>
            <person name="Ottonello S."/>
            <person name="Baldrian P."/>
            <person name="Spatafora J.W."/>
            <person name="Henrissat B."/>
            <person name="Nagy L.G."/>
            <person name="Aury J.M."/>
            <person name="Wincker P."/>
            <person name="Grigoriev I.V."/>
            <person name="Bonfante P."/>
            <person name="Martin F.M."/>
        </authorList>
    </citation>
    <scope>NUCLEOTIDE SEQUENCE [LARGE SCALE GENOMIC DNA]</scope>
    <source>
        <strain evidence="1 2">ATCC MYA-4762</strain>
    </source>
</reference>
<dbReference type="OrthoDB" id="10363814at2759"/>
<keyword evidence="2" id="KW-1185">Reference proteome</keyword>
<name>A0A3N4L8R4_9PEZI</name>
<organism evidence="1 2">
    <name type="scientific">Terfezia boudieri ATCC MYA-4762</name>
    <dbReference type="NCBI Taxonomy" id="1051890"/>
    <lineage>
        <taxon>Eukaryota</taxon>
        <taxon>Fungi</taxon>
        <taxon>Dikarya</taxon>
        <taxon>Ascomycota</taxon>
        <taxon>Pezizomycotina</taxon>
        <taxon>Pezizomycetes</taxon>
        <taxon>Pezizales</taxon>
        <taxon>Pezizaceae</taxon>
        <taxon>Terfezia</taxon>
    </lineage>
</organism>
<sequence>MSANIPSDLPDAEFPGFPTDRVGYVAALRAHIAGNHNVVNATRALHYILSIPEPIVPPDLASLPEQVSNRILVLRLMLDSEEGREPDNFKNIQALIEGYTSGTLTIDTDDRSVVCYFFNGKQKTGWLGMHDYVGTMAGGGERGWSLMDGNALRFPPDGCTRCLPTDKSASTS</sequence>
<dbReference type="Proteomes" id="UP000267821">
    <property type="component" value="Unassembled WGS sequence"/>
</dbReference>